<dbReference type="InterPro" id="IPR018756">
    <property type="entry name" value="DUF2314"/>
</dbReference>
<evidence type="ECO:0000313" key="3">
    <source>
        <dbReference type="Proteomes" id="UP000595426"/>
    </source>
</evidence>
<keyword evidence="3" id="KW-1185">Reference proteome</keyword>
<name>A0A7T7V1K2_9FLAO</name>
<dbReference type="GeneID" id="93134160"/>
<proteinExistence type="predicted"/>
<dbReference type="OrthoDB" id="884440at2"/>
<protein>
    <submittedName>
        <fullName evidence="2">DUF2314 domain-containing protein</fullName>
    </submittedName>
</protein>
<dbReference type="AlphaFoldDB" id="A0A7T7V1K2"/>
<accession>A0A7T7V1K2</accession>
<organism evidence="2 3">
    <name type="scientific">Elizabethkingia bruuniana</name>
    <dbReference type="NCBI Taxonomy" id="1756149"/>
    <lineage>
        <taxon>Bacteria</taxon>
        <taxon>Pseudomonadati</taxon>
        <taxon>Bacteroidota</taxon>
        <taxon>Flavobacteriia</taxon>
        <taxon>Flavobacteriales</taxon>
        <taxon>Weeksellaceae</taxon>
        <taxon>Elizabethkingia</taxon>
    </lineage>
</organism>
<dbReference type="Proteomes" id="UP000595426">
    <property type="component" value="Chromosome"/>
</dbReference>
<feature type="domain" description="DUF2314" evidence="1">
    <location>
        <begin position="41"/>
        <end position="167"/>
    </location>
</feature>
<dbReference type="EMBL" id="CP067018">
    <property type="protein sequence ID" value="QQN60188.1"/>
    <property type="molecule type" value="Genomic_DNA"/>
</dbReference>
<dbReference type="RefSeq" id="WP_034869405.1">
    <property type="nucleotide sequence ID" value="NZ_CBCSDR010000004.1"/>
</dbReference>
<dbReference type="Pfam" id="PF10077">
    <property type="entry name" value="DUF2314"/>
    <property type="match status" value="1"/>
</dbReference>
<sequence length="170" mass="19872">MIHSKFSICILLCIALLSCQKKDKIVKRDNEPDVHLLQREDNEMNTAIENAQKSLYKFKEAIESHNPDYYNFALKERFDTAGSGGEHIWISRVEYFDNKFYGIVSDEPISTMEVKLGDTIEVNPKNITDWMYFDKKIVKGAYTTKVLRKRMSQQERTQMDKEIGATFENE</sequence>
<gene>
    <name evidence="2" type="ORF">I6H88_06310</name>
</gene>
<dbReference type="PROSITE" id="PS51257">
    <property type="entry name" value="PROKAR_LIPOPROTEIN"/>
    <property type="match status" value="1"/>
</dbReference>
<reference evidence="2 3" key="1">
    <citation type="submission" date="2020-12" db="EMBL/GenBank/DDBJ databases">
        <title>FDA dAtabase for Regulatory Grade micrObial Sequences (FDA-ARGOS): Supporting development and validation of Infectious Disease Dx tests.</title>
        <authorList>
            <person name="Kerrigan L."/>
            <person name="Long C."/>
            <person name="Tallon L."/>
            <person name="Sadzewicz L."/>
            <person name="Zhao X."/>
            <person name="Boylan J."/>
            <person name="Ott S."/>
            <person name="Bowen H."/>
            <person name="Vavikolanu K."/>
            <person name="Mehta A."/>
            <person name="Aluvathingal J."/>
            <person name="Nadendla S."/>
            <person name="Yan Y."/>
            <person name="Sichtig H."/>
        </authorList>
    </citation>
    <scope>NUCLEOTIDE SEQUENCE [LARGE SCALE GENOMIC DNA]</scope>
    <source>
        <strain evidence="2 3">FDAARGOS_1031</strain>
    </source>
</reference>
<evidence type="ECO:0000313" key="2">
    <source>
        <dbReference type="EMBL" id="QQN60188.1"/>
    </source>
</evidence>
<dbReference type="KEGG" id="egm:AYC65_14685"/>
<evidence type="ECO:0000259" key="1">
    <source>
        <dbReference type="Pfam" id="PF10077"/>
    </source>
</evidence>